<gene>
    <name evidence="9 12" type="primary">mfd</name>
    <name evidence="12" type="ORF">H9892_05925</name>
</gene>
<dbReference type="SMART" id="SM00490">
    <property type="entry name" value="HELICc"/>
    <property type="match status" value="1"/>
</dbReference>
<dbReference type="SMART" id="SM00487">
    <property type="entry name" value="DEXDc"/>
    <property type="match status" value="1"/>
</dbReference>
<dbReference type="EC" id="3.6.4.-" evidence="9"/>
<dbReference type="SUPFAM" id="SSF52540">
    <property type="entry name" value="P-loop containing nucleoside triphosphate hydrolases"/>
    <property type="match status" value="2"/>
</dbReference>
<comment type="similarity">
    <text evidence="9">In the N-terminal section; belongs to the UvrB family.</text>
</comment>
<dbReference type="Pfam" id="PF02559">
    <property type="entry name" value="CarD_TRCF_RID"/>
    <property type="match status" value="1"/>
</dbReference>
<dbReference type="InterPro" id="IPR001650">
    <property type="entry name" value="Helicase_C-like"/>
</dbReference>
<dbReference type="InterPro" id="IPR011545">
    <property type="entry name" value="DEAD/DEAH_box_helicase_dom"/>
</dbReference>
<dbReference type="PROSITE" id="PS51192">
    <property type="entry name" value="HELICASE_ATP_BIND_1"/>
    <property type="match status" value="1"/>
</dbReference>
<dbReference type="GO" id="GO:0003684">
    <property type="term" value="F:damaged DNA binding"/>
    <property type="evidence" value="ECO:0007669"/>
    <property type="project" value="InterPro"/>
</dbReference>
<evidence type="ECO:0000256" key="7">
    <source>
        <dbReference type="ARBA" id="ARBA00023125"/>
    </source>
</evidence>
<keyword evidence="8 9" id="KW-0234">DNA repair</keyword>
<dbReference type="InterPro" id="IPR004576">
    <property type="entry name" value="Mfd"/>
</dbReference>
<dbReference type="InterPro" id="IPR037235">
    <property type="entry name" value="TRCF-like_C_D7"/>
</dbReference>
<dbReference type="GO" id="GO:0003678">
    <property type="term" value="F:DNA helicase activity"/>
    <property type="evidence" value="ECO:0007669"/>
    <property type="project" value="TreeGrafter"/>
</dbReference>
<dbReference type="InterPro" id="IPR047112">
    <property type="entry name" value="RecG/Mfd"/>
</dbReference>
<keyword evidence="6 9" id="KW-0067">ATP-binding</keyword>
<dbReference type="SMART" id="SM00982">
    <property type="entry name" value="TRCF"/>
    <property type="match status" value="1"/>
</dbReference>
<protein>
    <recommendedName>
        <fullName evidence="9">Transcription-repair-coupling factor</fullName>
        <shortName evidence="9">TRCF</shortName>
        <ecNumber evidence="9">3.6.4.-</ecNumber>
    </recommendedName>
</protein>
<dbReference type="EMBL" id="DXHS01000094">
    <property type="protein sequence ID" value="HIW02859.1"/>
    <property type="molecule type" value="Genomic_DNA"/>
</dbReference>
<keyword evidence="3 9" id="KW-0227">DNA damage</keyword>
<dbReference type="PANTHER" id="PTHR47964:SF1">
    <property type="entry name" value="ATP-DEPENDENT DNA HELICASE HOMOLOG RECG, CHLOROPLASTIC"/>
    <property type="match status" value="1"/>
</dbReference>
<dbReference type="SUPFAM" id="SSF141259">
    <property type="entry name" value="CarD-like"/>
    <property type="match status" value="1"/>
</dbReference>
<evidence type="ECO:0000256" key="8">
    <source>
        <dbReference type="ARBA" id="ARBA00023204"/>
    </source>
</evidence>
<dbReference type="Pfam" id="PF17757">
    <property type="entry name" value="UvrB_inter"/>
    <property type="match status" value="1"/>
</dbReference>
<keyword evidence="1 9" id="KW-0963">Cytoplasm</keyword>
<dbReference type="CDD" id="cd17991">
    <property type="entry name" value="DEXHc_TRCF"/>
    <property type="match status" value="1"/>
</dbReference>
<feature type="domain" description="Helicase C-terminal" evidence="11">
    <location>
        <begin position="789"/>
        <end position="942"/>
    </location>
</feature>
<dbReference type="Gene3D" id="2.40.10.170">
    <property type="match status" value="1"/>
</dbReference>
<dbReference type="InterPro" id="IPR005118">
    <property type="entry name" value="TRCF_C"/>
</dbReference>
<dbReference type="HAMAP" id="MF_00969">
    <property type="entry name" value="TRCF"/>
    <property type="match status" value="1"/>
</dbReference>
<proteinExistence type="inferred from homology"/>
<dbReference type="GO" id="GO:0005737">
    <property type="term" value="C:cytoplasm"/>
    <property type="evidence" value="ECO:0007669"/>
    <property type="project" value="UniProtKB-SubCell"/>
</dbReference>
<dbReference type="InterPro" id="IPR041471">
    <property type="entry name" value="UvrB_inter"/>
</dbReference>
<organism evidence="12 13">
    <name type="scientific">Candidatus Protoclostridium stercorigallinarum</name>
    <dbReference type="NCBI Taxonomy" id="2838741"/>
    <lineage>
        <taxon>Bacteria</taxon>
        <taxon>Bacillati</taxon>
        <taxon>Bacillota</taxon>
        <taxon>Clostridia</taxon>
        <taxon>Candidatus Protoclostridium</taxon>
    </lineage>
</organism>
<sequence length="1124" mass="123308">MAEIEGSIRPKGKISELLGDVRSGKNVSVFGVGKSTRWALFTLLDRAVLVEPDYVTAREAYEFVRALTGEAVFLPAESDSVGFALERMGDNDFDRSEAIARIAAGAKHVVTFVEAAMQLYPKAEDVRSRTFALHVGDSCDPETLTRKLLGAGYRRVPQLDGKAQFAVRGDIIDISPVGEDEYCRVVLDFDEIGELRTIDPGEQVTSGKTDEVFVSPFGSCYYTKEEGDRALAQVKKEAAKLSADAAAHFSALFAELESRTEACRPDVPFMKPYLGCVPFAGFMEGYTAVIGNARTCYDAAEMLRKEHAGRLDVLMRSGDALPGSARQIASTESAFAFGGMVVFHTGLSANRFCHTDVTLELTDAVVPNYSRDYELLAADVRNWLDGGYEVFLFAGNEDTAGKLNEYLSSKGVAPGKRYSKGGCVTIIDGILPSGFILHECRQVFVGTGSLIPKYRAPARKRSRDIMPLPGVGEYVVHNTHGVGKCLAIERLDFSGAAHDYVIIGYAEGDKLYLPVENLDSLSRYSYAGAEPRLNRLGGGQFARLKEKVKKSIKEMSLDLVRLYGKRAAGKGHVYAPEPALMEDFIAAFPHIDTDDQAAATEDILGDLAKGRIMDRLLCGDVGFGKTEVALRAAYRVIAEGKQVAFLCPTTLLALQHYKTAVRRMESFGVRVAMLSRLSGDAGAKKTLDDLAAGRVDLVCGTHKLLGKGVKFADLGLLILDEEQRFGVAQKEHLKEMRAQVNVLTLSATPIPRTLHMSLSGIRDISMLRTPPFERLPVQTFVAEYSDGLLADALMREYSRGGQSFVVFNRVGGIDSFAERVSRVVPELKLGVVHGRMSAENAERVISDFADGKTDVLIATTIIENGIDIPRANTMVVINSDTFGLSQMYQLRGRIGRSDRLASAYFTYDPGKQMTEIAMQRLDAIMQCKELGSGFMLAMRDLELRGAGNVLGREQHGHMEAVGYDTYMKLLREVIAESSGGEIKERKEVTVKTEYNAYIPEKYVTDEEWRVRQYGNISRIDSMTELRRMINTMRDIYGAPPDEVVNLLTVALVKNRAADVGADEVTLMRGRSTVVFRLAKDVPPEFVESAEKAGGAMKMDGKISVTFPTGSRLVKFLCDYGTGVK</sequence>
<dbReference type="InterPro" id="IPR014001">
    <property type="entry name" value="Helicase_ATP-bd"/>
</dbReference>
<dbReference type="PANTHER" id="PTHR47964">
    <property type="entry name" value="ATP-DEPENDENT DNA HELICASE HOMOLOG RECG, CHLOROPLASTIC"/>
    <property type="match status" value="1"/>
</dbReference>
<dbReference type="Gene3D" id="3.30.2060.10">
    <property type="entry name" value="Penicillin-binding protein 1b domain"/>
    <property type="match status" value="1"/>
</dbReference>
<evidence type="ECO:0000259" key="10">
    <source>
        <dbReference type="PROSITE" id="PS51192"/>
    </source>
</evidence>
<comment type="similarity">
    <text evidence="9">In the C-terminal section; belongs to the helicase family. RecG subfamily.</text>
</comment>
<comment type="subcellular location">
    <subcellularLocation>
        <location evidence="9">Cytoplasm</location>
    </subcellularLocation>
</comment>
<dbReference type="NCBIfam" id="TIGR00580">
    <property type="entry name" value="mfd"/>
    <property type="match status" value="1"/>
</dbReference>
<evidence type="ECO:0000256" key="2">
    <source>
        <dbReference type="ARBA" id="ARBA00022741"/>
    </source>
</evidence>
<keyword evidence="5" id="KW-0347">Helicase</keyword>
<evidence type="ECO:0000256" key="5">
    <source>
        <dbReference type="ARBA" id="ARBA00022806"/>
    </source>
</evidence>
<dbReference type="PROSITE" id="PS51194">
    <property type="entry name" value="HELICASE_CTER"/>
    <property type="match status" value="1"/>
</dbReference>
<feature type="domain" description="Helicase ATP-binding" evidence="10">
    <location>
        <begin position="606"/>
        <end position="767"/>
    </location>
</feature>
<evidence type="ECO:0000256" key="3">
    <source>
        <dbReference type="ARBA" id="ARBA00022763"/>
    </source>
</evidence>
<dbReference type="InterPro" id="IPR036101">
    <property type="entry name" value="CarD-like/TRCF_RID_sf"/>
</dbReference>
<dbReference type="Gene3D" id="3.40.50.300">
    <property type="entry name" value="P-loop containing nucleotide triphosphate hydrolases"/>
    <property type="match status" value="2"/>
</dbReference>
<keyword evidence="7 9" id="KW-0238">DNA-binding</keyword>
<evidence type="ECO:0000256" key="4">
    <source>
        <dbReference type="ARBA" id="ARBA00022801"/>
    </source>
</evidence>
<reference evidence="12" key="2">
    <citation type="submission" date="2021-04" db="EMBL/GenBank/DDBJ databases">
        <authorList>
            <person name="Gilroy R."/>
        </authorList>
    </citation>
    <scope>NUCLEOTIDE SEQUENCE</scope>
    <source>
        <strain evidence="12">12435</strain>
    </source>
</reference>
<evidence type="ECO:0000256" key="9">
    <source>
        <dbReference type="HAMAP-Rule" id="MF_00969"/>
    </source>
</evidence>
<keyword evidence="4 9" id="KW-0378">Hydrolase</keyword>
<dbReference type="GO" id="GO:0000716">
    <property type="term" value="P:transcription-coupled nucleotide-excision repair, DNA damage recognition"/>
    <property type="evidence" value="ECO:0007669"/>
    <property type="project" value="UniProtKB-UniRule"/>
</dbReference>
<comment type="function">
    <text evidence="9">Couples transcription and DNA repair by recognizing RNA polymerase (RNAP) stalled at DNA lesions. Mediates ATP-dependent release of RNAP and its truncated transcript from the DNA, and recruitment of nucleotide excision repair machinery to the damaged site.</text>
</comment>
<dbReference type="AlphaFoldDB" id="A0A9D1Q081"/>
<dbReference type="Pfam" id="PF00270">
    <property type="entry name" value="DEAD"/>
    <property type="match status" value="1"/>
</dbReference>
<evidence type="ECO:0000313" key="13">
    <source>
        <dbReference type="Proteomes" id="UP000823990"/>
    </source>
</evidence>
<reference evidence="12" key="1">
    <citation type="journal article" date="2021" name="PeerJ">
        <title>Extensive microbial diversity within the chicken gut microbiome revealed by metagenomics and culture.</title>
        <authorList>
            <person name="Gilroy R."/>
            <person name="Ravi A."/>
            <person name="Getino M."/>
            <person name="Pursley I."/>
            <person name="Horton D.L."/>
            <person name="Alikhan N.F."/>
            <person name="Baker D."/>
            <person name="Gharbi K."/>
            <person name="Hall N."/>
            <person name="Watson M."/>
            <person name="Adriaenssens E.M."/>
            <person name="Foster-Nyarko E."/>
            <person name="Jarju S."/>
            <person name="Secka A."/>
            <person name="Antonio M."/>
            <person name="Oren A."/>
            <person name="Chaudhuri R.R."/>
            <person name="La Ragione R."/>
            <person name="Hildebrand F."/>
            <person name="Pallen M.J."/>
        </authorList>
    </citation>
    <scope>NUCLEOTIDE SEQUENCE</scope>
    <source>
        <strain evidence="12">12435</strain>
    </source>
</reference>
<dbReference type="Pfam" id="PF03461">
    <property type="entry name" value="TRCF"/>
    <property type="match status" value="1"/>
</dbReference>
<dbReference type="Pfam" id="PF00271">
    <property type="entry name" value="Helicase_C"/>
    <property type="match status" value="1"/>
</dbReference>
<dbReference type="GO" id="GO:0016787">
    <property type="term" value="F:hydrolase activity"/>
    <property type="evidence" value="ECO:0007669"/>
    <property type="project" value="UniProtKB-KW"/>
</dbReference>
<dbReference type="InterPro" id="IPR027417">
    <property type="entry name" value="P-loop_NTPase"/>
</dbReference>
<evidence type="ECO:0000259" key="11">
    <source>
        <dbReference type="PROSITE" id="PS51194"/>
    </source>
</evidence>
<dbReference type="SUPFAM" id="SSF143517">
    <property type="entry name" value="TRCF domain-like"/>
    <property type="match status" value="1"/>
</dbReference>
<dbReference type="GO" id="GO:0006355">
    <property type="term" value="P:regulation of DNA-templated transcription"/>
    <property type="evidence" value="ECO:0007669"/>
    <property type="project" value="UniProtKB-UniRule"/>
</dbReference>
<evidence type="ECO:0000256" key="6">
    <source>
        <dbReference type="ARBA" id="ARBA00022840"/>
    </source>
</evidence>
<accession>A0A9D1Q081</accession>
<dbReference type="InterPro" id="IPR003711">
    <property type="entry name" value="CarD-like/TRCF_RID"/>
</dbReference>
<keyword evidence="2 9" id="KW-0547">Nucleotide-binding</keyword>
<dbReference type="Gene3D" id="3.40.50.11180">
    <property type="match status" value="1"/>
</dbReference>
<dbReference type="SMART" id="SM01058">
    <property type="entry name" value="CarD_TRCF"/>
    <property type="match status" value="1"/>
</dbReference>
<evidence type="ECO:0000256" key="1">
    <source>
        <dbReference type="ARBA" id="ARBA00022490"/>
    </source>
</evidence>
<evidence type="ECO:0000313" key="12">
    <source>
        <dbReference type="EMBL" id="HIW02859.1"/>
    </source>
</evidence>
<dbReference type="Proteomes" id="UP000823990">
    <property type="component" value="Unassembled WGS sequence"/>
</dbReference>
<name>A0A9D1Q081_9FIRM</name>
<dbReference type="GO" id="GO:0005524">
    <property type="term" value="F:ATP binding"/>
    <property type="evidence" value="ECO:0007669"/>
    <property type="project" value="UniProtKB-UniRule"/>
</dbReference>
<comment type="caution">
    <text evidence="12">The sequence shown here is derived from an EMBL/GenBank/DDBJ whole genome shotgun (WGS) entry which is preliminary data.</text>
</comment>
<dbReference type="Gene3D" id="3.90.1150.50">
    <property type="entry name" value="Transcription-repair-coupling factor, D7 domain"/>
    <property type="match status" value="1"/>
</dbReference>